<evidence type="ECO:0000256" key="2">
    <source>
        <dbReference type="SAM" id="SignalP"/>
    </source>
</evidence>
<feature type="signal peptide" evidence="2">
    <location>
        <begin position="1"/>
        <end position="26"/>
    </location>
</feature>
<sequence>MRIASFLLTLSLALSASLTTAQQAPAPDGVPCPADAPDCTPPAHKGPADEVVNLPPAGDVQNVFFGIAPALGAVGAVALAAGGGGATTSTTSTVNN</sequence>
<proteinExistence type="predicted"/>
<protein>
    <submittedName>
        <fullName evidence="3">Uncharacterized protein</fullName>
    </submittedName>
</protein>
<evidence type="ECO:0000313" key="3">
    <source>
        <dbReference type="EMBL" id="UWP95168.1"/>
    </source>
</evidence>
<dbReference type="RefSeq" id="WP_259792414.1">
    <property type="nucleotide sequence ID" value="NZ_CP080772.1"/>
</dbReference>
<feature type="chain" id="PRO_5040430439" evidence="2">
    <location>
        <begin position="27"/>
        <end position="96"/>
    </location>
</feature>
<gene>
    <name evidence="3" type="ORF">K3X48_13455</name>
</gene>
<feature type="compositionally biased region" description="Low complexity" evidence="1">
    <location>
        <begin position="31"/>
        <end position="43"/>
    </location>
</feature>
<accession>A0A9Q9H7U5</accession>
<organism evidence="3 4">
    <name type="scientific">Aliiroseovarius crassostreae</name>
    <dbReference type="NCBI Taxonomy" id="154981"/>
    <lineage>
        <taxon>Bacteria</taxon>
        <taxon>Pseudomonadati</taxon>
        <taxon>Pseudomonadota</taxon>
        <taxon>Alphaproteobacteria</taxon>
        <taxon>Rhodobacterales</taxon>
        <taxon>Paracoccaceae</taxon>
        <taxon>Aliiroseovarius</taxon>
    </lineage>
</organism>
<dbReference type="Proteomes" id="UP001057991">
    <property type="component" value="Chromosome"/>
</dbReference>
<dbReference type="EMBL" id="CP080776">
    <property type="protein sequence ID" value="UWP95168.1"/>
    <property type="molecule type" value="Genomic_DNA"/>
</dbReference>
<name>A0A9Q9H7U5_9RHOB</name>
<dbReference type="AlphaFoldDB" id="A0A9Q9H7U5"/>
<feature type="region of interest" description="Disordered" evidence="1">
    <location>
        <begin position="23"/>
        <end position="47"/>
    </location>
</feature>
<evidence type="ECO:0000313" key="4">
    <source>
        <dbReference type="Proteomes" id="UP001057991"/>
    </source>
</evidence>
<evidence type="ECO:0000256" key="1">
    <source>
        <dbReference type="SAM" id="MobiDB-lite"/>
    </source>
</evidence>
<dbReference type="GeneID" id="75104352"/>
<keyword evidence="2" id="KW-0732">Signal</keyword>
<reference evidence="3" key="1">
    <citation type="submission" date="2021-08" db="EMBL/GenBank/DDBJ databases">
        <authorList>
            <person name="Nwanade C."/>
            <person name="Wang M."/>
            <person name="Masoudi A."/>
            <person name="Yu Z."/>
            <person name="Liu J."/>
        </authorList>
    </citation>
    <scope>NUCLEOTIDE SEQUENCE</scope>
    <source>
        <strain evidence="3">S056</strain>
    </source>
</reference>